<feature type="coiled-coil region" evidence="11">
    <location>
        <begin position="597"/>
        <end position="624"/>
    </location>
</feature>
<reference evidence="17" key="1">
    <citation type="submission" date="2017-05" db="EMBL/GenBank/DDBJ databases">
        <authorList>
            <person name="Barney B.M."/>
        </authorList>
    </citation>
    <scope>NUCLEOTIDE SEQUENCE [LARGE SCALE GENOMIC DNA]</scope>
    <source>
        <strain evidence="17">PSBB022</strain>
    </source>
</reference>
<feature type="transmembrane region" description="Helical" evidence="12">
    <location>
        <begin position="274"/>
        <end position="297"/>
    </location>
</feature>
<dbReference type="CDD" id="cd12912">
    <property type="entry name" value="PDC2_MCP_like"/>
    <property type="match status" value="1"/>
</dbReference>
<organism evidence="16 17">
    <name type="scientific">Cellvibrio mixtus</name>
    <dbReference type="NCBI Taxonomy" id="39650"/>
    <lineage>
        <taxon>Bacteria</taxon>
        <taxon>Pseudomonadati</taxon>
        <taxon>Pseudomonadota</taxon>
        <taxon>Gammaproteobacteria</taxon>
        <taxon>Cellvibrionales</taxon>
        <taxon>Cellvibrionaceae</taxon>
        <taxon>Cellvibrio</taxon>
    </lineage>
</organism>
<sequence length="630" mass="67855">MHSTLKTRLLFSSLVAVLITVITLVGLTAYSIRNHSLTETQGEIDQLATTFAGGIGQWIQDRKTTISSLKLIIEADPETNIRAHLLQAQHSVQFGSTFFGNEAGVMMYQDAALDNATMDPRTRPWYLDAKASGRLAITAPYISSSLKKQVVTIAEPVMVDGQLHGVVAANLTIEQLTDAVLQLKVPGNGYGIMVHKNGLIISHPDKALNEKQTTVITSDFTPNWLSQTSGSSALSEHTLEGAIKLVYTTTVPNTDWVLIFVMDKQAIMAQSTELAWIMSATGGALIVLFGILLIAIFKIQFRDLERVAEALNNIAEGEGDLTVSIKTANQHDEIGMLASGFNRFVARLHGMISRMHDIAGQLESQAKNSSHAAIQTSQRIEVQQDEVTMVATAVTEMATATEEIASNADHTAQTAKDAVSLSDHGQQQVTKSQSSIRALAHEVETASAIISELNAHSQKINSILSTISGIAEQTNLLALNAAIEAARAGEQGRGFAVVADEVRVLSQRTHSSTQEIQAMIETLQQTAAKAVKSMTQSHQMADTSVSDAHSASESLVKISRAIHDISDMAIQIATAAEEQTSVTSEINRNTESIRTVSENLSSEAQTAKAQAQELARLAASLQQEVGRFKL</sequence>
<accession>A0A266Q1G3</accession>
<dbReference type="Pfam" id="PF00015">
    <property type="entry name" value="MCPsignal"/>
    <property type="match status" value="1"/>
</dbReference>
<dbReference type="InterPro" id="IPR033479">
    <property type="entry name" value="dCache_1"/>
</dbReference>
<dbReference type="GO" id="GO:0005886">
    <property type="term" value="C:plasma membrane"/>
    <property type="evidence" value="ECO:0007669"/>
    <property type="project" value="UniProtKB-SubCell"/>
</dbReference>
<dbReference type="SMART" id="SM00304">
    <property type="entry name" value="HAMP"/>
    <property type="match status" value="2"/>
</dbReference>
<dbReference type="GO" id="GO:0007165">
    <property type="term" value="P:signal transduction"/>
    <property type="evidence" value="ECO:0007669"/>
    <property type="project" value="UniProtKB-KW"/>
</dbReference>
<evidence type="ECO:0000256" key="2">
    <source>
        <dbReference type="ARBA" id="ARBA00022475"/>
    </source>
</evidence>
<evidence type="ECO:0000259" key="13">
    <source>
        <dbReference type="PROSITE" id="PS50111"/>
    </source>
</evidence>
<evidence type="ECO:0000256" key="4">
    <source>
        <dbReference type="ARBA" id="ARBA00022519"/>
    </source>
</evidence>
<dbReference type="GO" id="GO:0006935">
    <property type="term" value="P:chemotaxis"/>
    <property type="evidence" value="ECO:0007669"/>
    <property type="project" value="UniProtKB-KW"/>
</dbReference>
<evidence type="ECO:0000313" key="16">
    <source>
        <dbReference type="EMBL" id="OZY83704.1"/>
    </source>
</evidence>
<keyword evidence="17" id="KW-1185">Reference proteome</keyword>
<comment type="subcellular location">
    <subcellularLocation>
        <location evidence="1">Cell inner membrane</location>
        <topology evidence="1">Multi-pass membrane protein</topology>
    </subcellularLocation>
</comment>
<evidence type="ECO:0000259" key="14">
    <source>
        <dbReference type="PROSITE" id="PS50192"/>
    </source>
</evidence>
<dbReference type="PROSITE" id="PS50192">
    <property type="entry name" value="T_SNARE"/>
    <property type="match status" value="1"/>
</dbReference>
<dbReference type="Gene3D" id="3.30.450.20">
    <property type="entry name" value="PAS domain"/>
    <property type="match status" value="2"/>
</dbReference>
<evidence type="ECO:0000259" key="15">
    <source>
        <dbReference type="PROSITE" id="PS50885"/>
    </source>
</evidence>
<feature type="domain" description="T-SNARE coiled-coil homology" evidence="14">
    <location>
        <begin position="545"/>
        <end position="607"/>
    </location>
</feature>
<dbReference type="FunFam" id="1.10.287.950:FF:000001">
    <property type="entry name" value="Methyl-accepting chemotaxis sensory transducer"/>
    <property type="match status" value="1"/>
</dbReference>
<evidence type="ECO:0000256" key="8">
    <source>
        <dbReference type="ARBA" id="ARBA00023224"/>
    </source>
</evidence>
<dbReference type="SMART" id="SM00283">
    <property type="entry name" value="MA"/>
    <property type="match status" value="1"/>
</dbReference>
<dbReference type="SUPFAM" id="SSF58104">
    <property type="entry name" value="Methyl-accepting chemotaxis protein (MCP) signaling domain"/>
    <property type="match status" value="1"/>
</dbReference>
<evidence type="ECO:0000256" key="7">
    <source>
        <dbReference type="ARBA" id="ARBA00023136"/>
    </source>
</evidence>
<feature type="domain" description="HAMP" evidence="15">
    <location>
        <begin position="298"/>
        <end position="353"/>
    </location>
</feature>
<keyword evidence="11" id="KW-0175">Coiled coil</keyword>
<dbReference type="EMBL" id="NHNI01000004">
    <property type="protein sequence ID" value="OZY83704.1"/>
    <property type="molecule type" value="Genomic_DNA"/>
</dbReference>
<keyword evidence="2" id="KW-1003">Cell membrane</keyword>
<dbReference type="Pfam" id="PF02743">
    <property type="entry name" value="dCache_1"/>
    <property type="match status" value="1"/>
</dbReference>
<comment type="similarity">
    <text evidence="9">Belongs to the methyl-accepting chemotaxis (MCP) protein family.</text>
</comment>
<keyword evidence="8 10" id="KW-0807">Transducer</keyword>
<dbReference type="InterPro" id="IPR004089">
    <property type="entry name" value="MCPsignal_dom"/>
</dbReference>
<keyword evidence="6 12" id="KW-1133">Transmembrane helix</keyword>
<evidence type="ECO:0000256" key="11">
    <source>
        <dbReference type="SAM" id="Coils"/>
    </source>
</evidence>
<evidence type="ECO:0000256" key="12">
    <source>
        <dbReference type="SAM" id="Phobius"/>
    </source>
</evidence>
<dbReference type="PROSITE" id="PS50885">
    <property type="entry name" value="HAMP"/>
    <property type="match status" value="1"/>
</dbReference>
<keyword evidence="4" id="KW-0997">Cell inner membrane</keyword>
<dbReference type="CDD" id="cd06225">
    <property type="entry name" value="HAMP"/>
    <property type="match status" value="1"/>
</dbReference>
<comment type="caution">
    <text evidence="16">The sequence shown here is derived from an EMBL/GenBank/DDBJ whole genome shotgun (WGS) entry which is preliminary data.</text>
</comment>
<dbReference type="SUPFAM" id="SSF103190">
    <property type="entry name" value="Sensory domain-like"/>
    <property type="match status" value="1"/>
</dbReference>
<evidence type="ECO:0000256" key="1">
    <source>
        <dbReference type="ARBA" id="ARBA00004429"/>
    </source>
</evidence>
<dbReference type="RefSeq" id="WP_094986326.1">
    <property type="nucleotide sequence ID" value="NZ_NHNI01000004.1"/>
</dbReference>
<keyword evidence="3" id="KW-0145">Chemotaxis</keyword>
<feature type="domain" description="Methyl-accepting transducer" evidence="13">
    <location>
        <begin position="358"/>
        <end position="594"/>
    </location>
</feature>
<name>A0A266Q1G3_9GAMM</name>
<evidence type="ECO:0000256" key="5">
    <source>
        <dbReference type="ARBA" id="ARBA00022692"/>
    </source>
</evidence>
<dbReference type="InterPro" id="IPR003660">
    <property type="entry name" value="HAMP_dom"/>
</dbReference>
<dbReference type="PANTHER" id="PTHR32089">
    <property type="entry name" value="METHYL-ACCEPTING CHEMOTAXIS PROTEIN MCPB"/>
    <property type="match status" value="1"/>
</dbReference>
<evidence type="ECO:0000313" key="17">
    <source>
        <dbReference type="Proteomes" id="UP000216101"/>
    </source>
</evidence>
<dbReference type="Pfam" id="PF00672">
    <property type="entry name" value="HAMP"/>
    <property type="match status" value="1"/>
</dbReference>
<dbReference type="CDD" id="cd12913">
    <property type="entry name" value="PDC1_MCP_like"/>
    <property type="match status" value="1"/>
</dbReference>
<dbReference type="PROSITE" id="PS50111">
    <property type="entry name" value="CHEMOTAXIS_TRANSDUC_2"/>
    <property type="match status" value="1"/>
</dbReference>
<dbReference type="InterPro" id="IPR000727">
    <property type="entry name" value="T_SNARE_dom"/>
</dbReference>
<evidence type="ECO:0000256" key="9">
    <source>
        <dbReference type="ARBA" id="ARBA00029447"/>
    </source>
</evidence>
<evidence type="ECO:0000256" key="6">
    <source>
        <dbReference type="ARBA" id="ARBA00022989"/>
    </source>
</evidence>
<gene>
    <name evidence="16" type="ORF">CBP51_20145</name>
</gene>
<dbReference type="PANTHER" id="PTHR32089:SF117">
    <property type="entry name" value="METHYL ACCEPTING SENSORY TRANSDUCER WITH CACHE_1 SMALL MOLECULE BINDING DOMAIN"/>
    <property type="match status" value="1"/>
</dbReference>
<proteinExistence type="inferred from homology"/>
<protein>
    <submittedName>
        <fullName evidence="16">Methyl-accepting chemotaxis protein</fullName>
    </submittedName>
</protein>
<dbReference type="InterPro" id="IPR029151">
    <property type="entry name" value="Sensor-like_sf"/>
</dbReference>
<evidence type="ECO:0000256" key="10">
    <source>
        <dbReference type="PROSITE-ProRule" id="PRU00284"/>
    </source>
</evidence>
<keyword evidence="7 12" id="KW-0472">Membrane</keyword>
<feature type="transmembrane region" description="Helical" evidence="12">
    <location>
        <begin position="9"/>
        <end position="32"/>
    </location>
</feature>
<dbReference type="Gene3D" id="1.10.287.950">
    <property type="entry name" value="Methyl-accepting chemotaxis protein"/>
    <property type="match status" value="1"/>
</dbReference>
<dbReference type="AlphaFoldDB" id="A0A266Q1G3"/>
<evidence type="ECO:0000256" key="3">
    <source>
        <dbReference type="ARBA" id="ARBA00022500"/>
    </source>
</evidence>
<dbReference type="CDD" id="cd11386">
    <property type="entry name" value="MCP_signal"/>
    <property type="match status" value="1"/>
</dbReference>
<dbReference type="Proteomes" id="UP000216101">
    <property type="component" value="Unassembled WGS sequence"/>
</dbReference>
<keyword evidence="5 12" id="KW-0812">Transmembrane</keyword>